<evidence type="ECO:0000313" key="1">
    <source>
        <dbReference type="EMBL" id="CRL06616.1"/>
    </source>
</evidence>
<name>A0A1J1J2M2_9DIPT</name>
<proteinExistence type="predicted"/>
<keyword evidence="2" id="KW-1185">Reference proteome</keyword>
<reference evidence="1 2" key="1">
    <citation type="submission" date="2015-04" db="EMBL/GenBank/DDBJ databases">
        <authorList>
            <person name="Syromyatnikov M.Y."/>
            <person name="Popov V.N."/>
        </authorList>
    </citation>
    <scope>NUCLEOTIDE SEQUENCE [LARGE SCALE GENOMIC DNA]</scope>
</reference>
<protein>
    <submittedName>
        <fullName evidence="1">CLUMA_CG019797, isoform A</fullName>
    </submittedName>
</protein>
<dbReference type="AlphaFoldDB" id="A0A1J1J2M2"/>
<sequence>MKIQHKPQNMLRCGGRACKALVLSVYDYTSRYDDDVDDDEKKKAHLKAIKKCKTHEERT</sequence>
<accession>A0A1J1J2M2</accession>
<evidence type="ECO:0000313" key="2">
    <source>
        <dbReference type="Proteomes" id="UP000183832"/>
    </source>
</evidence>
<gene>
    <name evidence="1" type="ORF">CLUMA_CG019797</name>
</gene>
<organism evidence="1 2">
    <name type="scientific">Clunio marinus</name>
    <dbReference type="NCBI Taxonomy" id="568069"/>
    <lineage>
        <taxon>Eukaryota</taxon>
        <taxon>Metazoa</taxon>
        <taxon>Ecdysozoa</taxon>
        <taxon>Arthropoda</taxon>
        <taxon>Hexapoda</taxon>
        <taxon>Insecta</taxon>
        <taxon>Pterygota</taxon>
        <taxon>Neoptera</taxon>
        <taxon>Endopterygota</taxon>
        <taxon>Diptera</taxon>
        <taxon>Nematocera</taxon>
        <taxon>Chironomoidea</taxon>
        <taxon>Chironomidae</taxon>
        <taxon>Clunio</taxon>
    </lineage>
</organism>
<dbReference type="Proteomes" id="UP000183832">
    <property type="component" value="Unassembled WGS sequence"/>
</dbReference>
<dbReference type="EMBL" id="CVRI01000067">
    <property type="protein sequence ID" value="CRL06616.1"/>
    <property type="molecule type" value="Genomic_DNA"/>
</dbReference>